<proteinExistence type="predicted"/>
<dbReference type="EMBL" id="JBHSRI010000010">
    <property type="protein sequence ID" value="MFC6039544.1"/>
    <property type="molecule type" value="Genomic_DNA"/>
</dbReference>
<keyword evidence="1" id="KW-1133">Transmembrane helix</keyword>
<accession>A0ABW1L7B6</accession>
<reference evidence="3" key="1">
    <citation type="journal article" date="2019" name="Int. J. Syst. Evol. Microbiol.">
        <title>The Global Catalogue of Microorganisms (GCM) 10K type strain sequencing project: providing services to taxonomists for standard genome sequencing and annotation.</title>
        <authorList>
            <consortium name="The Broad Institute Genomics Platform"/>
            <consortium name="The Broad Institute Genome Sequencing Center for Infectious Disease"/>
            <person name="Wu L."/>
            <person name="Ma J."/>
        </authorList>
    </citation>
    <scope>NUCLEOTIDE SEQUENCE [LARGE SCALE GENOMIC DNA]</scope>
    <source>
        <strain evidence="3">CCUG 54527</strain>
    </source>
</reference>
<feature type="transmembrane region" description="Helical" evidence="1">
    <location>
        <begin position="61"/>
        <end position="81"/>
    </location>
</feature>
<keyword evidence="1" id="KW-0812">Transmembrane</keyword>
<keyword evidence="1" id="KW-0472">Membrane</keyword>
<name>A0ABW1L7B6_9BACL</name>
<dbReference type="Proteomes" id="UP001596170">
    <property type="component" value="Unassembled WGS sequence"/>
</dbReference>
<protein>
    <recommendedName>
        <fullName evidence="4">ABC transporter ATPase</fullName>
    </recommendedName>
</protein>
<sequence>MFSKLKEEDFEVLKGPLESGRQSPSALAGILILAIFLQSLLFSIEYFVVGRYSVYPYKDNILIVHFWIIVILTVLSLIYAIPIVYKKSERIQYLLSILLSQNLFSITVLITVLFTVGYEREGEGVSEDSLILFTYIILGVGLLIFIATFIRFYILLRKGHYRKGSKKDKLRGRFETSSYVPVAIIAGLGIVFTIQYIARTTAINDINMMMLIVIGIALFFVMQFVLPEQLVILYCKYRFKSFNFDK</sequence>
<feature type="transmembrane region" description="Helical" evidence="1">
    <location>
        <begin position="177"/>
        <end position="198"/>
    </location>
</feature>
<gene>
    <name evidence="2" type="ORF">ACFPYN_08920</name>
</gene>
<evidence type="ECO:0000313" key="3">
    <source>
        <dbReference type="Proteomes" id="UP001596170"/>
    </source>
</evidence>
<feature type="transmembrane region" description="Helical" evidence="1">
    <location>
        <begin position="210"/>
        <end position="234"/>
    </location>
</feature>
<comment type="caution">
    <text evidence="2">The sequence shown here is derived from an EMBL/GenBank/DDBJ whole genome shotgun (WGS) entry which is preliminary data.</text>
</comment>
<evidence type="ECO:0008006" key="4">
    <source>
        <dbReference type="Google" id="ProtNLM"/>
    </source>
</evidence>
<feature type="transmembrane region" description="Helical" evidence="1">
    <location>
        <begin position="130"/>
        <end position="156"/>
    </location>
</feature>
<keyword evidence="3" id="KW-1185">Reference proteome</keyword>
<dbReference type="RefSeq" id="WP_377733658.1">
    <property type="nucleotide sequence ID" value="NZ_JBHSRI010000010.1"/>
</dbReference>
<feature type="transmembrane region" description="Helical" evidence="1">
    <location>
        <begin position="93"/>
        <end position="118"/>
    </location>
</feature>
<organism evidence="2 3">
    <name type="scientific">Paenisporosarcina macmurdoensis</name>
    <dbReference type="NCBI Taxonomy" id="212659"/>
    <lineage>
        <taxon>Bacteria</taxon>
        <taxon>Bacillati</taxon>
        <taxon>Bacillota</taxon>
        <taxon>Bacilli</taxon>
        <taxon>Bacillales</taxon>
        <taxon>Caryophanaceae</taxon>
        <taxon>Paenisporosarcina</taxon>
    </lineage>
</organism>
<feature type="transmembrane region" description="Helical" evidence="1">
    <location>
        <begin position="26"/>
        <end position="49"/>
    </location>
</feature>
<evidence type="ECO:0000313" key="2">
    <source>
        <dbReference type="EMBL" id="MFC6039544.1"/>
    </source>
</evidence>
<evidence type="ECO:0000256" key="1">
    <source>
        <dbReference type="SAM" id="Phobius"/>
    </source>
</evidence>